<keyword evidence="4 8" id="KW-0560">Oxidoreductase</keyword>
<dbReference type="GO" id="GO:0016705">
    <property type="term" value="F:oxidoreductase activity, acting on paired donors, with incorporation or reduction of molecular oxygen"/>
    <property type="evidence" value="ECO:0007669"/>
    <property type="project" value="InterPro"/>
</dbReference>
<evidence type="ECO:0000256" key="1">
    <source>
        <dbReference type="ARBA" id="ARBA00001971"/>
    </source>
</evidence>
<keyword evidence="6 8" id="KW-0503">Monooxygenase</keyword>
<evidence type="ECO:0000256" key="6">
    <source>
        <dbReference type="ARBA" id="ARBA00023033"/>
    </source>
</evidence>
<evidence type="ECO:0000256" key="9">
    <source>
        <dbReference type="SAM" id="Phobius"/>
    </source>
</evidence>
<keyword evidence="11" id="KW-1185">Reference proteome</keyword>
<dbReference type="PRINTS" id="PR00463">
    <property type="entry name" value="EP450I"/>
</dbReference>
<reference evidence="10" key="1">
    <citation type="journal article" date="2023" name="bioRxiv">
        <title>Improved chromosome-level genome assembly for marigold (Tagetes erecta).</title>
        <authorList>
            <person name="Jiang F."/>
            <person name="Yuan L."/>
            <person name="Wang S."/>
            <person name="Wang H."/>
            <person name="Xu D."/>
            <person name="Wang A."/>
            <person name="Fan W."/>
        </authorList>
    </citation>
    <scope>NUCLEOTIDE SEQUENCE</scope>
    <source>
        <strain evidence="10">WSJ</strain>
        <tissue evidence="10">Leaf</tissue>
    </source>
</reference>
<keyword evidence="9" id="KW-0472">Membrane</keyword>
<evidence type="ECO:0008006" key="12">
    <source>
        <dbReference type="Google" id="ProtNLM"/>
    </source>
</evidence>
<evidence type="ECO:0000256" key="3">
    <source>
        <dbReference type="ARBA" id="ARBA00022723"/>
    </source>
</evidence>
<dbReference type="PRINTS" id="PR00385">
    <property type="entry name" value="P450"/>
</dbReference>
<dbReference type="InterPro" id="IPR036396">
    <property type="entry name" value="Cyt_P450_sf"/>
</dbReference>
<gene>
    <name evidence="10" type="ORF">QVD17_10439</name>
</gene>
<keyword evidence="3 7" id="KW-0479">Metal-binding</keyword>
<dbReference type="SUPFAM" id="SSF48264">
    <property type="entry name" value="Cytochrome P450"/>
    <property type="match status" value="1"/>
</dbReference>
<dbReference type="FunFam" id="1.10.630.10:FF:000026">
    <property type="entry name" value="Cytochrome P450 82C4"/>
    <property type="match status" value="1"/>
</dbReference>
<sequence>MELHISFPQAIVSIIFLFLLYKVLFQNKANTNNKNNNPPPQAKGAWPIIGHLHLLGGSALPHRIFGKMADTLGPVFTIKLGVHQALVISDAEMAKECFTTNDKFFASRPKSLVSVIMGYDYAMFPISPYGVYWRQVRKMVNVELLSQHRVEMLRHVRVAEVRTFMKYINDACMKNKEVVGSDMVKVEMREFFANLVLNIITRTIAGKRFSPGDKEAIKVHEVVRKFFEYLGTFVVSDFIPHVKFLDLGGHVKGMKLAAKDMDDIIERWLNEHKKRREQNEVKKDFMDILISKVESASKNEFPGYDHDTIIKSTSLVMITAGLDSTVIALIWAIVLLLNNPETLKRAQDELDLHVGKERLVDEPDIKNLVYLQAVVKETLRLYPSAPISIIRESTDDCTVGGYTVAKGTLFISNLYKLQRDPNIWSDPNEFRPERFLMDKKGVDFKGQHYEFLPFGSGRRMCLGISFALQSLHLTLASLIQGFELAKSSKGPIDTSETFRLTSIKATPLEVMFRPRLSGNMYNVDA</sequence>
<dbReference type="EMBL" id="JAUHHV010000002">
    <property type="protein sequence ID" value="KAK1433528.1"/>
    <property type="molecule type" value="Genomic_DNA"/>
</dbReference>
<dbReference type="PANTHER" id="PTHR47947:SF43">
    <property type="entry name" value="CYTOCHROME P450-RELATED"/>
    <property type="match status" value="1"/>
</dbReference>
<feature type="transmembrane region" description="Helical" evidence="9">
    <location>
        <begin position="6"/>
        <end position="25"/>
    </location>
</feature>
<keyword evidence="2 7" id="KW-0349">Heme</keyword>
<dbReference type="InterPro" id="IPR001128">
    <property type="entry name" value="Cyt_P450"/>
</dbReference>
<evidence type="ECO:0000256" key="7">
    <source>
        <dbReference type="PIRSR" id="PIRSR602401-1"/>
    </source>
</evidence>
<keyword evidence="9" id="KW-1133">Transmembrane helix</keyword>
<dbReference type="AlphaFoldDB" id="A0AAD8L2X8"/>
<dbReference type="PROSITE" id="PS00086">
    <property type="entry name" value="CYTOCHROME_P450"/>
    <property type="match status" value="1"/>
</dbReference>
<keyword evidence="9" id="KW-0812">Transmembrane</keyword>
<feature type="binding site" description="axial binding residue" evidence="7">
    <location>
        <position position="461"/>
    </location>
    <ligand>
        <name>heme</name>
        <dbReference type="ChEBI" id="CHEBI:30413"/>
    </ligand>
    <ligandPart>
        <name>Fe</name>
        <dbReference type="ChEBI" id="CHEBI:18248"/>
    </ligandPart>
</feature>
<dbReference type="GO" id="GO:0004497">
    <property type="term" value="F:monooxygenase activity"/>
    <property type="evidence" value="ECO:0007669"/>
    <property type="project" value="UniProtKB-KW"/>
</dbReference>
<evidence type="ECO:0000256" key="5">
    <source>
        <dbReference type="ARBA" id="ARBA00023004"/>
    </source>
</evidence>
<evidence type="ECO:0000256" key="4">
    <source>
        <dbReference type="ARBA" id="ARBA00023002"/>
    </source>
</evidence>
<dbReference type="InterPro" id="IPR002401">
    <property type="entry name" value="Cyt_P450_E_grp-I"/>
</dbReference>
<dbReference type="Proteomes" id="UP001229421">
    <property type="component" value="Unassembled WGS sequence"/>
</dbReference>
<dbReference type="Gene3D" id="1.10.630.10">
    <property type="entry name" value="Cytochrome P450"/>
    <property type="match status" value="1"/>
</dbReference>
<evidence type="ECO:0000256" key="2">
    <source>
        <dbReference type="ARBA" id="ARBA00022617"/>
    </source>
</evidence>
<dbReference type="GO" id="GO:0005506">
    <property type="term" value="F:iron ion binding"/>
    <property type="evidence" value="ECO:0007669"/>
    <property type="project" value="InterPro"/>
</dbReference>
<evidence type="ECO:0000313" key="10">
    <source>
        <dbReference type="EMBL" id="KAK1433528.1"/>
    </source>
</evidence>
<dbReference type="InterPro" id="IPR017972">
    <property type="entry name" value="Cyt_P450_CS"/>
</dbReference>
<organism evidence="10 11">
    <name type="scientific">Tagetes erecta</name>
    <name type="common">African marigold</name>
    <dbReference type="NCBI Taxonomy" id="13708"/>
    <lineage>
        <taxon>Eukaryota</taxon>
        <taxon>Viridiplantae</taxon>
        <taxon>Streptophyta</taxon>
        <taxon>Embryophyta</taxon>
        <taxon>Tracheophyta</taxon>
        <taxon>Spermatophyta</taxon>
        <taxon>Magnoliopsida</taxon>
        <taxon>eudicotyledons</taxon>
        <taxon>Gunneridae</taxon>
        <taxon>Pentapetalae</taxon>
        <taxon>asterids</taxon>
        <taxon>campanulids</taxon>
        <taxon>Asterales</taxon>
        <taxon>Asteraceae</taxon>
        <taxon>Asteroideae</taxon>
        <taxon>Heliantheae alliance</taxon>
        <taxon>Tageteae</taxon>
        <taxon>Tagetes</taxon>
    </lineage>
</organism>
<comment type="similarity">
    <text evidence="8">Belongs to the cytochrome P450 family.</text>
</comment>
<comment type="cofactor">
    <cofactor evidence="1 7">
        <name>heme</name>
        <dbReference type="ChEBI" id="CHEBI:30413"/>
    </cofactor>
</comment>
<dbReference type="GO" id="GO:0020037">
    <property type="term" value="F:heme binding"/>
    <property type="evidence" value="ECO:0007669"/>
    <property type="project" value="InterPro"/>
</dbReference>
<dbReference type="Pfam" id="PF00067">
    <property type="entry name" value="p450"/>
    <property type="match status" value="1"/>
</dbReference>
<proteinExistence type="inferred from homology"/>
<dbReference type="InterPro" id="IPR050651">
    <property type="entry name" value="Plant_Cytochrome_P450_Monoox"/>
</dbReference>
<evidence type="ECO:0000313" key="11">
    <source>
        <dbReference type="Proteomes" id="UP001229421"/>
    </source>
</evidence>
<accession>A0AAD8L2X8</accession>
<name>A0AAD8L2X8_TARER</name>
<dbReference type="PANTHER" id="PTHR47947">
    <property type="entry name" value="CYTOCHROME P450 82C3-RELATED"/>
    <property type="match status" value="1"/>
</dbReference>
<keyword evidence="5 7" id="KW-0408">Iron</keyword>
<protein>
    <recommendedName>
        <fullName evidence="12">Cytochrome P450</fullName>
    </recommendedName>
</protein>
<comment type="caution">
    <text evidence="10">The sequence shown here is derived from an EMBL/GenBank/DDBJ whole genome shotgun (WGS) entry which is preliminary data.</text>
</comment>
<evidence type="ECO:0000256" key="8">
    <source>
        <dbReference type="RuleBase" id="RU000461"/>
    </source>
</evidence>